<reference evidence="3 4" key="1">
    <citation type="journal article" date="2020" name="Nature">
        <title>Isolation of an archaeon at the prokaryote-eukaryote interface.</title>
        <authorList>
            <person name="Imachi H."/>
            <person name="Nobu M.K."/>
            <person name="Nakahara N."/>
            <person name="Morono Y."/>
            <person name="Ogawara M."/>
            <person name="Takaki Y."/>
            <person name="Takano Y."/>
            <person name="Uematsu K."/>
            <person name="Ikuta T."/>
            <person name="Ito M."/>
            <person name="Matsui Y."/>
            <person name="Miyazaki M."/>
            <person name="Murata K."/>
            <person name="Saito Y."/>
            <person name="Sakai S."/>
            <person name="Song C."/>
            <person name="Tasumi E."/>
            <person name="Yamanaka Y."/>
            <person name="Yamaguchi T."/>
            <person name="Kamagata Y."/>
            <person name="Tamaki H."/>
            <person name="Takai K."/>
        </authorList>
    </citation>
    <scope>NUCLEOTIDE SEQUENCE [LARGE SCALE GENOMIC DNA]</scope>
    <source>
        <strain evidence="3 4">MK-D1</strain>
    </source>
</reference>
<dbReference type="PANTHER" id="PTHR47977">
    <property type="entry name" value="RAS-RELATED PROTEIN RAB"/>
    <property type="match status" value="1"/>
</dbReference>
<accession>A0A5B9DE64</accession>
<sequence length="194" mass="22196">MQSNINQLTVSEDQKVIRNIQKKIVILGEGGVGKTTLLHRTVSNIFVDSTKMTIGSDFFMKKIEKTDEKNINHINLLLWDFAGQERFRFILKDYVRGAEGVVLCFDLARLPTLKRLYDWIDILKEGGVWGNKNVKFFLVGTKEDLVSNNSIAISPDEIEQCKNDFNIDYFIKTSALNSNGVEELFNEIGNRMLK</sequence>
<dbReference type="InterPro" id="IPR027417">
    <property type="entry name" value="P-loop_NTPase"/>
</dbReference>
<dbReference type="GO" id="GO:0005525">
    <property type="term" value="F:GTP binding"/>
    <property type="evidence" value="ECO:0007669"/>
    <property type="project" value="UniProtKB-KW"/>
</dbReference>
<dbReference type="KEGG" id="psyt:DSAG12_02895"/>
<reference evidence="3 4" key="2">
    <citation type="journal article" date="2024" name="Int. J. Syst. Evol. Microbiol.">
        <title>Promethearchaeum syntrophicum gen. nov., sp. nov., an anaerobic, obligately syntrophic archaeon, the first isolate of the lineage 'Asgard' archaea, and proposal of the new archaeal phylum Promethearchaeota phyl. nov. and kingdom Promethearchaeati regn. nov.</title>
        <authorList>
            <person name="Imachi H."/>
            <person name="Nobu M.K."/>
            <person name="Kato S."/>
            <person name="Takaki Y."/>
            <person name="Miyazaki M."/>
            <person name="Miyata M."/>
            <person name="Ogawara M."/>
            <person name="Saito Y."/>
            <person name="Sakai S."/>
            <person name="Tahara Y.O."/>
            <person name="Takano Y."/>
            <person name="Tasumi E."/>
            <person name="Uematsu K."/>
            <person name="Yoshimura T."/>
            <person name="Itoh T."/>
            <person name="Ohkuma M."/>
            <person name="Takai K."/>
        </authorList>
    </citation>
    <scope>NUCLEOTIDE SEQUENCE [LARGE SCALE GENOMIC DNA]</scope>
    <source>
        <strain evidence="3 4">MK-D1</strain>
    </source>
</reference>
<keyword evidence="4" id="KW-1185">Reference proteome</keyword>
<dbReference type="EMBL" id="CP042905">
    <property type="protein sequence ID" value="QEE17063.1"/>
    <property type="molecule type" value="Genomic_DNA"/>
</dbReference>
<dbReference type="AlphaFoldDB" id="A0A5B9DE64"/>
<gene>
    <name evidence="3" type="ORF">DSAG12_02895</name>
</gene>
<dbReference type="SMART" id="SM00175">
    <property type="entry name" value="RAB"/>
    <property type="match status" value="1"/>
</dbReference>
<name>A0A5B9DE64_9ARCH</name>
<dbReference type="SUPFAM" id="SSF52540">
    <property type="entry name" value="P-loop containing nucleoside triphosphate hydrolases"/>
    <property type="match status" value="1"/>
</dbReference>
<dbReference type="PROSITE" id="PS51421">
    <property type="entry name" value="RAS"/>
    <property type="match status" value="1"/>
</dbReference>
<protein>
    <submittedName>
        <fullName evidence="3">GTP-binding protein</fullName>
    </submittedName>
</protein>
<dbReference type="InterPro" id="IPR001806">
    <property type="entry name" value="Small_GTPase"/>
</dbReference>
<dbReference type="RefSeq" id="WP_147663982.1">
    <property type="nucleotide sequence ID" value="NZ_CP042905.2"/>
</dbReference>
<evidence type="ECO:0000313" key="4">
    <source>
        <dbReference type="Proteomes" id="UP000321408"/>
    </source>
</evidence>
<evidence type="ECO:0000313" key="3">
    <source>
        <dbReference type="EMBL" id="QEE17063.1"/>
    </source>
</evidence>
<dbReference type="FunFam" id="3.40.50.300:FF:001447">
    <property type="entry name" value="Ras-related protein Rab-1B"/>
    <property type="match status" value="1"/>
</dbReference>
<dbReference type="Pfam" id="PF00071">
    <property type="entry name" value="Ras"/>
    <property type="match status" value="1"/>
</dbReference>
<dbReference type="InterPro" id="IPR050227">
    <property type="entry name" value="Rab"/>
</dbReference>
<dbReference type="GeneID" id="41330873"/>
<evidence type="ECO:0000256" key="1">
    <source>
        <dbReference type="ARBA" id="ARBA00022741"/>
    </source>
</evidence>
<organism evidence="3 4">
    <name type="scientific">Promethearchaeum syntrophicum</name>
    <dbReference type="NCBI Taxonomy" id="2594042"/>
    <lineage>
        <taxon>Archaea</taxon>
        <taxon>Promethearchaeati</taxon>
        <taxon>Promethearchaeota</taxon>
        <taxon>Promethearchaeia</taxon>
        <taxon>Promethearchaeales</taxon>
        <taxon>Promethearchaeaceae</taxon>
        <taxon>Promethearchaeum</taxon>
    </lineage>
</organism>
<dbReference type="PRINTS" id="PR00449">
    <property type="entry name" value="RASTRNSFRMNG"/>
</dbReference>
<dbReference type="Gene3D" id="3.40.50.300">
    <property type="entry name" value="P-loop containing nucleotide triphosphate hydrolases"/>
    <property type="match status" value="1"/>
</dbReference>
<dbReference type="SMART" id="SM00173">
    <property type="entry name" value="RAS"/>
    <property type="match status" value="1"/>
</dbReference>
<dbReference type="PROSITE" id="PS51419">
    <property type="entry name" value="RAB"/>
    <property type="match status" value="1"/>
</dbReference>
<dbReference type="Proteomes" id="UP000321408">
    <property type="component" value="Chromosome"/>
</dbReference>
<dbReference type="NCBIfam" id="TIGR00231">
    <property type="entry name" value="small_GTP"/>
    <property type="match status" value="1"/>
</dbReference>
<keyword evidence="1" id="KW-0547">Nucleotide-binding</keyword>
<dbReference type="GO" id="GO:0003924">
    <property type="term" value="F:GTPase activity"/>
    <property type="evidence" value="ECO:0007669"/>
    <property type="project" value="InterPro"/>
</dbReference>
<dbReference type="CDD" id="cd00154">
    <property type="entry name" value="Rab"/>
    <property type="match status" value="1"/>
</dbReference>
<dbReference type="InterPro" id="IPR005225">
    <property type="entry name" value="Small_GTP-bd"/>
</dbReference>
<keyword evidence="2" id="KW-0342">GTP-binding</keyword>
<evidence type="ECO:0000256" key="2">
    <source>
        <dbReference type="ARBA" id="ARBA00023134"/>
    </source>
</evidence>
<dbReference type="SMART" id="SM00174">
    <property type="entry name" value="RHO"/>
    <property type="match status" value="1"/>
</dbReference>
<proteinExistence type="predicted"/>